<dbReference type="InterPro" id="IPR016186">
    <property type="entry name" value="C-type_lectin-like/link_sf"/>
</dbReference>
<keyword evidence="2" id="KW-0732">Signal</keyword>
<protein>
    <recommendedName>
        <fullName evidence="5">C-type lectin domain-containing protein</fullName>
    </recommendedName>
</protein>
<comment type="caution">
    <text evidence="3">The sequence shown here is derived from an EMBL/GenBank/DDBJ whole genome shotgun (WGS) entry which is preliminary data.</text>
</comment>
<dbReference type="AlphaFoldDB" id="A0A819CYT9"/>
<keyword evidence="1" id="KW-0812">Transmembrane</keyword>
<evidence type="ECO:0000313" key="4">
    <source>
        <dbReference type="Proteomes" id="UP000663844"/>
    </source>
</evidence>
<dbReference type="SUPFAM" id="SSF56436">
    <property type="entry name" value="C-type lectin-like"/>
    <property type="match status" value="1"/>
</dbReference>
<sequence>MFFFYLCNHLHIFHLFLIILTVYCFNEPCINDNTCSSKGFQCRFNHCLCPSNEFWAGHDQHCIPCPANWINLFVFCIYYEKNERMNWSNADKFCRRMSSYIDKPTRLLELNNLNEFNFIQKTIHQILTDEQMEIEVINNSNGILLSSALAFIGSQGRKTSNKTWIYHWENTTDKTYTSTSQMWCKEKYWNTIVISQGEPAWEQDEEIDITFQALKRWSDSDDACLISLLPNSRQPILCEIIGESDRFRNQSILPFLFTTITTTTTVSSIKTTTTTTTTMKDIVINNLAPLTILWSLSTTILATSSTTTVETNLTNVHSEIKQNGSLFIILGLLGILTIISIFIFIIYTHHKKKESSIDLKSNTKQSLSHSKMDQIHVEDLQSNDSSESHFTVETATQESDRIFTDTHSLTPSKTKSIKASKLALWDQMESSLFSSTSNIISK</sequence>
<dbReference type="Proteomes" id="UP000663844">
    <property type="component" value="Unassembled WGS sequence"/>
</dbReference>
<feature type="signal peptide" evidence="2">
    <location>
        <begin position="1"/>
        <end position="24"/>
    </location>
</feature>
<dbReference type="Gene3D" id="3.10.100.10">
    <property type="entry name" value="Mannose-Binding Protein A, subunit A"/>
    <property type="match status" value="1"/>
</dbReference>
<evidence type="ECO:0000256" key="2">
    <source>
        <dbReference type="SAM" id="SignalP"/>
    </source>
</evidence>
<reference evidence="3" key="1">
    <citation type="submission" date="2021-02" db="EMBL/GenBank/DDBJ databases">
        <authorList>
            <person name="Nowell W R."/>
        </authorList>
    </citation>
    <scope>NUCLEOTIDE SEQUENCE</scope>
</reference>
<proteinExistence type="predicted"/>
<keyword evidence="1" id="KW-0472">Membrane</keyword>
<keyword evidence="1" id="KW-1133">Transmembrane helix</keyword>
<evidence type="ECO:0000256" key="1">
    <source>
        <dbReference type="SAM" id="Phobius"/>
    </source>
</evidence>
<dbReference type="InterPro" id="IPR016187">
    <property type="entry name" value="CTDL_fold"/>
</dbReference>
<dbReference type="EMBL" id="CAJOAZ010001441">
    <property type="protein sequence ID" value="CAF3815256.1"/>
    <property type="molecule type" value="Genomic_DNA"/>
</dbReference>
<organism evidence="3 4">
    <name type="scientific">Adineta steineri</name>
    <dbReference type="NCBI Taxonomy" id="433720"/>
    <lineage>
        <taxon>Eukaryota</taxon>
        <taxon>Metazoa</taxon>
        <taxon>Spiralia</taxon>
        <taxon>Gnathifera</taxon>
        <taxon>Rotifera</taxon>
        <taxon>Eurotatoria</taxon>
        <taxon>Bdelloidea</taxon>
        <taxon>Adinetida</taxon>
        <taxon>Adinetidae</taxon>
        <taxon>Adineta</taxon>
    </lineage>
</organism>
<name>A0A819CYT9_9BILA</name>
<evidence type="ECO:0008006" key="5">
    <source>
        <dbReference type="Google" id="ProtNLM"/>
    </source>
</evidence>
<evidence type="ECO:0000313" key="3">
    <source>
        <dbReference type="EMBL" id="CAF3815256.1"/>
    </source>
</evidence>
<accession>A0A819CYT9</accession>
<feature type="transmembrane region" description="Helical" evidence="1">
    <location>
        <begin position="326"/>
        <end position="347"/>
    </location>
</feature>
<gene>
    <name evidence="3" type="ORF">OXD698_LOCUS19090</name>
</gene>
<feature type="chain" id="PRO_5032743660" description="C-type lectin domain-containing protein" evidence="2">
    <location>
        <begin position="25"/>
        <end position="442"/>
    </location>
</feature>